<dbReference type="PANTHER" id="PTHR46192">
    <property type="entry name" value="BROAD-RANGE ACID PHOSPHATASE DET1"/>
    <property type="match status" value="1"/>
</dbReference>
<feature type="region of interest" description="Disordered" evidence="3">
    <location>
        <begin position="19"/>
        <end position="60"/>
    </location>
</feature>
<accession>A0A061S0Z8</accession>
<dbReference type="InterPro" id="IPR013078">
    <property type="entry name" value="His_Pase_superF_clade-1"/>
</dbReference>
<dbReference type="CDD" id="cd07067">
    <property type="entry name" value="HP_PGM_like"/>
    <property type="match status" value="1"/>
</dbReference>
<feature type="active site" description="Proton donor/acceptor" evidence="1">
    <location>
        <position position="172"/>
    </location>
</feature>
<dbReference type="InterPro" id="IPR001345">
    <property type="entry name" value="PG/BPGM_mutase_AS"/>
</dbReference>
<reference evidence="4" key="1">
    <citation type="submission" date="2014-05" db="EMBL/GenBank/DDBJ databases">
        <title>The transcriptome of the halophilic microalga Tetraselmis sp. GSL018 isolated from the Great Salt Lake, Utah.</title>
        <authorList>
            <person name="Jinkerson R.E."/>
            <person name="D'Adamo S."/>
            <person name="Posewitz M.C."/>
        </authorList>
    </citation>
    <scope>NUCLEOTIDE SEQUENCE</scope>
    <source>
        <strain evidence="4">GSL018</strain>
    </source>
</reference>
<gene>
    <name evidence="4" type="ORF">TSPGSL018_16486</name>
</gene>
<sequence>MNKLMSTKLFPTSSNLVFPASKSSSRTPVRVAAAGNSHGSSGKPEPRGNELQHKVVSESQLPTKPRAINGHLCEPLTCKRPSRIILVRHGESEGNVDESVYRRKPDNRLCLTDKGKIQAREAGQKIAEIIGDDDVYFYVSPYRRAQETLYEIGMQLDRERILGVREDARLREQDFGNFQDEAMGSFKEARRRFSRFFFRFRDGESAADVYDRITTFRETLRNDIDFGRFGTAEKGRETTVVIVSHGLTLRVFMMRWYKWTVDMFECVRNLQNAGLVIMERGTGGRFSLAVRHTVEDLRRLGLTREMIDDQIWQMSASPKSYNSRWPTSGPAFFDLFEAKLREEQLSRESIDYDDLSGQLDIFKHTMEFEQGSRISDFCE</sequence>
<evidence type="ECO:0000256" key="1">
    <source>
        <dbReference type="PIRSR" id="PIRSR613078-1"/>
    </source>
</evidence>
<name>A0A061S0Z8_9CHLO</name>
<dbReference type="AlphaFoldDB" id="A0A061S0Z8"/>
<dbReference type="SMART" id="SM00855">
    <property type="entry name" value="PGAM"/>
    <property type="match status" value="1"/>
</dbReference>
<dbReference type="GO" id="GO:0003824">
    <property type="term" value="F:catalytic activity"/>
    <property type="evidence" value="ECO:0007669"/>
    <property type="project" value="InterPro"/>
</dbReference>
<feature type="binding site" evidence="2">
    <location>
        <begin position="88"/>
        <end position="95"/>
    </location>
    <ligand>
        <name>substrate</name>
    </ligand>
</feature>
<feature type="binding site" evidence="2">
    <location>
        <position position="144"/>
    </location>
    <ligand>
        <name>substrate</name>
    </ligand>
</feature>
<feature type="active site" description="Proton donor/acceptor" evidence="1">
    <location>
        <position position="89"/>
    </location>
</feature>
<dbReference type="SUPFAM" id="SSF53254">
    <property type="entry name" value="Phosphoglycerate mutase-like"/>
    <property type="match status" value="1"/>
</dbReference>
<dbReference type="PROSITE" id="PS00175">
    <property type="entry name" value="PG_MUTASE"/>
    <property type="match status" value="1"/>
</dbReference>
<evidence type="ECO:0000256" key="2">
    <source>
        <dbReference type="PIRSR" id="PIRSR613078-2"/>
    </source>
</evidence>
<organism evidence="4">
    <name type="scientific">Tetraselmis sp. GSL018</name>
    <dbReference type="NCBI Taxonomy" id="582737"/>
    <lineage>
        <taxon>Eukaryota</taxon>
        <taxon>Viridiplantae</taxon>
        <taxon>Chlorophyta</taxon>
        <taxon>core chlorophytes</taxon>
        <taxon>Chlorodendrophyceae</taxon>
        <taxon>Chlorodendrales</taxon>
        <taxon>Chlorodendraceae</taxon>
        <taxon>Tetraselmis</taxon>
    </lineage>
</organism>
<dbReference type="Pfam" id="PF00300">
    <property type="entry name" value="His_Phos_1"/>
    <property type="match status" value="1"/>
</dbReference>
<feature type="compositionally biased region" description="Basic and acidic residues" evidence="3">
    <location>
        <begin position="44"/>
        <end position="56"/>
    </location>
</feature>
<proteinExistence type="predicted"/>
<evidence type="ECO:0000256" key="3">
    <source>
        <dbReference type="SAM" id="MobiDB-lite"/>
    </source>
</evidence>
<dbReference type="EMBL" id="GBEZ01007550">
    <property type="protein sequence ID" value="JAC77923.1"/>
    <property type="molecule type" value="Transcribed_RNA"/>
</dbReference>
<dbReference type="InterPro" id="IPR052765">
    <property type="entry name" value="PGM-Related"/>
</dbReference>
<dbReference type="InterPro" id="IPR029033">
    <property type="entry name" value="His_PPase_superfam"/>
</dbReference>
<evidence type="ECO:0000313" key="4">
    <source>
        <dbReference type="EMBL" id="JAC77923.1"/>
    </source>
</evidence>
<protein>
    <submittedName>
        <fullName evidence="4">Broad-range acid phosphatase det1-like</fullName>
    </submittedName>
</protein>
<dbReference type="Gene3D" id="3.40.50.1240">
    <property type="entry name" value="Phosphoglycerate mutase-like"/>
    <property type="match status" value="1"/>
</dbReference>